<feature type="region of interest" description="Disordered" evidence="6">
    <location>
        <begin position="378"/>
        <end position="415"/>
    </location>
</feature>
<dbReference type="Gene3D" id="2.170.140.10">
    <property type="entry name" value="Chitin binding domain"/>
    <property type="match status" value="6"/>
</dbReference>
<dbReference type="GO" id="GO:0008061">
    <property type="term" value="F:chitin binding"/>
    <property type="evidence" value="ECO:0007669"/>
    <property type="project" value="UniProtKB-KW"/>
</dbReference>
<feature type="domain" description="Chitin-binding type-2" evidence="7">
    <location>
        <begin position="321"/>
        <end position="380"/>
    </location>
</feature>
<feature type="domain" description="Chitin-binding type-2" evidence="7">
    <location>
        <begin position="117"/>
        <end position="176"/>
    </location>
</feature>
<evidence type="ECO:0000256" key="1">
    <source>
        <dbReference type="ARBA" id="ARBA00022669"/>
    </source>
</evidence>
<dbReference type="InterPro" id="IPR051940">
    <property type="entry name" value="Chitin_bind-dev_reg"/>
</dbReference>
<feature type="compositionally biased region" description="Basic and acidic residues" evidence="6">
    <location>
        <begin position="737"/>
        <end position="747"/>
    </location>
</feature>
<feature type="domain" description="Chitin-binding type-2" evidence="7">
    <location>
        <begin position="415"/>
        <end position="477"/>
    </location>
</feature>
<dbReference type="EMBL" id="BGPR01066114">
    <property type="protein sequence ID" value="GBO40778.1"/>
    <property type="molecule type" value="Genomic_DNA"/>
</dbReference>
<proteinExistence type="predicted"/>
<feature type="compositionally biased region" description="Basic and acidic residues" evidence="6">
    <location>
        <begin position="570"/>
        <end position="582"/>
    </location>
</feature>
<comment type="caution">
    <text evidence="8">The sequence shown here is derived from an EMBL/GenBank/DDBJ whole genome shotgun (WGS) entry which is preliminary data.</text>
</comment>
<feature type="domain" description="Chitin-binding type-2" evidence="7">
    <location>
        <begin position="187"/>
        <end position="247"/>
    </location>
</feature>
<feature type="region of interest" description="Disordered" evidence="6">
    <location>
        <begin position="472"/>
        <end position="617"/>
    </location>
</feature>
<evidence type="ECO:0000256" key="4">
    <source>
        <dbReference type="ARBA" id="ARBA00023157"/>
    </source>
</evidence>
<feature type="compositionally biased region" description="Basic and acidic residues" evidence="6">
    <location>
        <begin position="520"/>
        <end position="533"/>
    </location>
</feature>
<keyword evidence="4" id="KW-1015">Disulfide bond</keyword>
<protein>
    <recommendedName>
        <fullName evidence="7">Chitin-binding type-2 domain-containing protein</fullName>
    </recommendedName>
</protein>
<evidence type="ECO:0000313" key="8">
    <source>
        <dbReference type="EMBL" id="GBO40778.1"/>
    </source>
</evidence>
<feature type="compositionally biased region" description="Basic and acidic residues" evidence="6">
    <location>
        <begin position="764"/>
        <end position="775"/>
    </location>
</feature>
<feature type="compositionally biased region" description="Basic and acidic residues" evidence="6">
    <location>
        <begin position="591"/>
        <end position="600"/>
    </location>
</feature>
<feature type="compositionally biased region" description="Polar residues" evidence="6">
    <location>
        <begin position="271"/>
        <end position="283"/>
    </location>
</feature>
<feature type="compositionally biased region" description="Low complexity" evidence="6">
    <location>
        <begin position="498"/>
        <end position="519"/>
    </location>
</feature>
<dbReference type="AlphaFoldDB" id="A0A4Y2WVF1"/>
<accession>A0A4Y2WVF1</accession>
<keyword evidence="9" id="KW-1185">Reference proteome</keyword>
<dbReference type="PROSITE" id="PS50940">
    <property type="entry name" value="CHIT_BIND_II"/>
    <property type="match status" value="5"/>
</dbReference>
<feature type="region of interest" description="Disordered" evidence="6">
    <location>
        <begin position="256"/>
        <end position="318"/>
    </location>
</feature>
<feature type="region of interest" description="Disordered" evidence="6">
    <location>
        <begin position="649"/>
        <end position="795"/>
    </location>
</feature>
<dbReference type="PANTHER" id="PTHR23301:SF0">
    <property type="entry name" value="CHITIN-BINDING TYPE-2 DOMAIN-CONTAINING PROTEIN-RELATED"/>
    <property type="match status" value="1"/>
</dbReference>
<evidence type="ECO:0000259" key="7">
    <source>
        <dbReference type="PROSITE" id="PS50940"/>
    </source>
</evidence>
<keyword evidence="5" id="KW-0325">Glycoprotein</keyword>
<name>A0A4Y2WVF1_ARAVE</name>
<dbReference type="OrthoDB" id="6435520at2759"/>
<feature type="compositionally biased region" description="Polar residues" evidence="6">
    <location>
        <begin position="293"/>
        <end position="318"/>
    </location>
</feature>
<feature type="domain" description="Chitin-binding type-2" evidence="7">
    <location>
        <begin position="603"/>
        <end position="665"/>
    </location>
</feature>
<dbReference type="Proteomes" id="UP000499080">
    <property type="component" value="Unassembled WGS sequence"/>
</dbReference>
<dbReference type="SUPFAM" id="SSF57625">
    <property type="entry name" value="Invertebrate chitin-binding proteins"/>
    <property type="match status" value="6"/>
</dbReference>
<dbReference type="GO" id="GO:0005576">
    <property type="term" value="C:extracellular region"/>
    <property type="evidence" value="ECO:0007669"/>
    <property type="project" value="InterPro"/>
</dbReference>
<dbReference type="PANTHER" id="PTHR23301">
    <property type="entry name" value="CHITIN BINDING PERITROPHIN-A"/>
    <property type="match status" value="1"/>
</dbReference>
<dbReference type="InterPro" id="IPR002557">
    <property type="entry name" value="Chitin-bd_dom"/>
</dbReference>
<evidence type="ECO:0000256" key="5">
    <source>
        <dbReference type="ARBA" id="ARBA00023180"/>
    </source>
</evidence>
<dbReference type="InterPro" id="IPR036508">
    <property type="entry name" value="Chitin-bd_dom_sf"/>
</dbReference>
<dbReference type="SMART" id="SM00494">
    <property type="entry name" value="ChtBD2"/>
    <property type="match status" value="5"/>
</dbReference>
<evidence type="ECO:0000256" key="2">
    <source>
        <dbReference type="ARBA" id="ARBA00022729"/>
    </source>
</evidence>
<evidence type="ECO:0000313" key="9">
    <source>
        <dbReference type="Proteomes" id="UP000499080"/>
    </source>
</evidence>
<reference evidence="8 9" key="1">
    <citation type="journal article" date="2019" name="Sci. Rep.">
        <title>Orb-weaving spider Araneus ventricosus genome elucidates the spidroin gene catalogue.</title>
        <authorList>
            <person name="Kono N."/>
            <person name="Nakamura H."/>
            <person name="Ohtoshi R."/>
            <person name="Moran D.A.P."/>
            <person name="Shinohara A."/>
            <person name="Yoshida Y."/>
            <person name="Fujiwara M."/>
            <person name="Mori M."/>
            <person name="Tomita M."/>
            <person name="Arakawa K."/>
        </authorList>
    </citation>
    <scope>NUCLEOTIDE SEQUENCE [LARGE SCALE GENOMIC DNA]</scope>
</reference>
<feature type="compositionally biased region" description="Acidic residues" evidence="6">
    <location>
        <begin position="401"/>
        <end position="415"/>
    </location>
</feature>
<evidence type="ECO:0000256" key="6">
    <source>
        <dbReference type="SAM" id="MobiDB-lite"/>
    </source>
</evidence>
<gene>
    <name evidence="8" type="ORF">AVEN_259661_1</name>
</gene>
<organism evidence="8 9">
    <name type="scientific">Araneus ventricosus</name>
    <name type="common">Orbweaver spider</name>
    <name type="synonym">Epeira ventricosa</name>
    <dbReference type="NCBI Taxonomy" id="182803"/>
    <lineage>
        <taxon>Eukaryota</taxon>
        <taxon>Metazoa</taxon>
        <taxon>Ecdysozoa</taxon>
        <taxon>Arthropoda</taxon>
        <taxon>Chelicerata</taxon>
        <taxon>Arachnida</taxon>
        <taxon>Araneae</taxon>
        <taxon>Araneomorphae</taxon>
        <taxon>Entelegynae</taxon>
        <taxon>Araneoidea</taxon>
        <taxon>Araneidae</taxon>
        <taxon>Araneus</taxon>
    </lineage>
</organism>
<feature type="compositionally biased region" description="Polar residues" evidence="6">
    <location>
        <begin position="701"/>
        <end position="721"/>
    </location>
</feature>
<evidence type="ECO:0000256" key="3">
    <source>
        <dbReference type="ARBA" id="ARBA00022737"/>
    </source>
</evidence>
<dbReference type="Pfam" id="PF01607">
    <property type="entry name" value="CBM_14"/>
    <property type="match status" value="5"/>
</dbReference>
<keyword evidence="3" id="KW-0677">Repeat</keyword>
<feature type="non-terminal residue" evidence="8">
    <location>
        <position position="826"/>
    </location>
</feature>
<keyword evidence="2" id="KW-0732">Signal</keyword>
<keyword evidence="1" id="KW-0147">Chitin-binding</keyword>
<feature type="compositionally biased region" description="Acidic residues" evidence="6">
    <location>
        <begin position="672"/>
        <end position="687"/>
    </location>
</feature>
<sequence length="826" mass="92913">MLRLRNNVHYSTHRKLQWQVRRMQTQPDQEQVHNPVIQDTQRTNGQQQQNTYDNNLASQFQEQVPSGFFQEIPDSETSQSQWWVPEGQSSESTAILGIADQNDKHRGQAAPTTLEEPLLCSNEGFFRHPKNCSRFIRCVKNEQGAFSIHFFQCAKHLAFDEKISHCTDSENVKCSSRRTKRQADDTPLECSGEGFFRHPNDCRSFYRCVKHESGDYETHLFSCPANLVFDEEYATCNWPDKAPPCDTRTQFWKPTRASASTPSRPSFKPYQRTTAKGYKSTTKPRNDFIEDSNPFTSARDNSRIRTTQKPKYTTQSSSSFGQLCNSPGFYQHDQDCTKFYKCVKKGNYFVRYELSCPKNYAYDGISSRCVSQKYASSCNGRNNAPPFRQNDEEPSTTTESEVADDDNQSSSEDDGIECTEAGYFRNPNDCNKFYRCVDFSGEGQEFVRYDFSCPEGLVFDEKKSICNWPDPTAPCEGGGGSGKDESNVSDDKDESEETSSSTTPRSTTDSGRRSTAATTPKEDKSTSRPKENTPKPGRSTSRPKENTPKPGKSTSRPKENTQKPGKSTSRPKESTPKPERSTPKPKQSTPRPEKDSKQPGESDNGCNKEGFFRNPEDCNKFYRCVDSSGNGQEFLRYDFDCPEGLVFDETNSVCNWPDASEPCEASSGGGGGEDESNLPDNESEPEESSTTPKSVDESGRRSTTTTRKQTDNSTPKPGRSTSRPREGTPKPGRSTSKPRESTSKPEKSTSSPRENTPKPGKGTPKPDESTTRTDESSEEPEESNSDNGCNDEGFFRNPEDCNKFYRCVDFNGDGQEFVRYDFDCPE</sequence>
<feature type="compositionally biased region" description="Low complexity" evidence="6">
    <location>
        <begin position="748"/>
        <end position="763"/>
    </location>
</feature>